<dbReference type="PANTHER" id="PTHR42855">
    <property type="entry name" value="ABC TRANSPORTER ATP-BINDING SUBUNIT"/>
    <property type="match status" value="1"/>
</dbReference>
<reference evidence="4 5" key="2">
    <citation type="submission" date="2020-06" db="EMBL/GenBank/DDBJ databases">
        <title>Complete Genome Sequence of Clostridium muelleri sp. nov. P21T, an Acid-Alcohol Producing Acetogen Isolated from Old Hay.</title>
        <authorList>
            <person name="Duncan K.E."/>
            <person name="Tanner R.S."/>
        </authorList>
    </citation>
    <scope>NUCLEOTIDE SEQUENCE [LARGE SCALE GENOMIC DNA]</scope>
    <source>
        <strain evidence="4 5">P21</strain>
    </source>
</reference>
<dbReference type="InterPro" id="IPR017871">
    <property type="entry name" value="ABC_transporter-like_CS"/>
</dbReference>
<organism evidence="4 5">
    <name type="scientific">Clostridium muellerianum</name>
    <dbReference type="NCBI Taxonomy" id="2716538"/>
    <lineage>
        <taxon>Bacteria</taxon>
        <taxon>Bacillati</taxon>
        <taxon>Bacillota</taxon>
        <taxon>Clostridia</taxon>
        <taxon>Eubacteriales</taxon>
        <taxon>Clostridiaceae</taxon>
        <taxon>Clostridium</taxon>
    </lineage>
</organism>
<reference evidence="4 5" key="1">
    <citation type="submission" date="2020-04" db="EMBL/GenBank/DDBJ databases">
        <authorList>
            <person name="Doyle D.A."/>
        </authorList>
    </citation>
    <scope>NUCLEOTIDE SEQUENCE [LARGE SCALE GENOMIC DNA]</scope>
    <source>
        <strain evidence="4 5">P21</strain>
    </source>
</reference>
<dbReference type="Pfam" id="PF00005">
    <property type="entry name" value="ABC_tran"/>
    <property type="match status" value="2"/>
</dbReference>
<name>A0A7Y0EHI9_9CLOT</name>
<dbReference type="RefSeq" id="WP_169297165.1">
    <property type="nucleotide sequence ID" value="NZ_JABBNI010000014.1"/>
</dbReference>
<evidence type="ECO:0000313" key="4">
    <source>
        <dbReference type="EMBL" id="NMM62560.1"/>
    </source>
</evidence>
<evidence type="ECO:0000256" key="1">
    <source>
        <dbReference type="ARBA" id="ARBA00022741"/>
    </source>
</evidence>
<dbReference type="PANTHER" id="PTHR42855:SF2">
    <property type="entry name" value="DRUG RESISTANCE ABC TRANSPORTER,ATP-BINDING PROTEIN"/>
    <property type="match status" value="1"/>
</dbReference>
<keyword evidence="1" id="KW-0547">Nucleotide-binding</keyword>
<dbReference type="CDD" id="cd03221">
    <property type="entry name" value="ABCF_EF-3"/>
    <property type="match status" value="2"/>
</dbReference>
<comment type="caution">
    <text evidence="4">The sequence shown here is derived from an EMBL/GenBank/DDBJ whole genome shotgun (WGS) entry which is preliminary data.</text>
</comment>
<dbReference type="SUPFAM" id="SSF52540">
    <property type="entry name" value="P-loop containing nucleoside triphosphate hydrolases"/>
    <property type="match status" value="2"/>
</dbReference>
<keyword evidence="2" id="KW-0067">ATP-binding</keyword>
<evidence type="ECO:0000313" key="5">
    <source>
        <dbReference type="Proteomes" id="UP000537131"/>
    </source>
</evidence>
<dbReference type="InterPro" id="IPR027417">
    <property type="entry name" value="P-loop_NTPase"/>
</dbReference>
<gene>
    <name evidence="4" type="primary">abc-f</name>
    <name evidence="4" type="ORF">HBE96_07615</name>
</gene>
<dbReference type="InterPro" id="IPR051309">
    <property type="entry name" value="ABCF_ATPase"/>
</dbReference>
<dbReference type="GO" id="GO:0005524">
    <property type="term" value="F:ATP binding"/>
    <property type="evidence" value="ECO:0007669"/>
    <property type="project" value="UniProtKB-KW"/>
</dbReference>
<sequence length="574" mass="66779">MAILLSCREIKKDFGETNILNNISFDITVGERIGLVGLNGAGKTTLANIIAGRMYIDSGNICWHKKSVNIGYLKQESGYVENLFDEGNIKDYLYTSSILALKKVCDWNDTKLKNLSGGEKTKLSLSQIWSKNPDFLILDEPTNHLDYQGVKWLIKELKKYKGTVLVISHDRYFLDECVTRIIEIENNTLQEYSGNYSFYREEKKRRYESQLNQYFRQEEMKKKINYQINTLKNWSAKAHREAPAKAIAAGNKKGGKEFLRTKAKKMDIQIKSRIKRLEKIEIQGVEKPKEESKIDFKLKSAVLKGNRIIEASDIVKAFDDKLLFKKSSFYVQRGEKVGIFGENGCGKTTLLKLLMGIEKVDKGDIFFSSSVRLGYLSQDIRHLDMKKKVLDYFEIYSREQRRKLQTILFNMGFSEEMLKQSLGSLSLGELTRLRITDLIIKECDLLILDEPLNHLDLYSREKLEDVLVNYNGTILLISHDRYMMERICNKLLVFENKKVRRQELGLKEFLENKYVSKKDCLKGLKEKKMLIENEISYVLGELCKHDKGTCEYVEMDLRFKELINRKKEIEESEK</sequence>
<feature type="domain" description="ABC transporter" evidence="3">
    <location>
        <begin position="309"/>
        <end position="521"/>
    </location>
</feature>
<feature type="domain" description="ABC transporter" evidence="3">
    <location>
        <begin position="5"/>
        <end position="211"/>
    </location>
</feature>
<evidence type="ECO:0000259" key="3">
    <source>
        <dbReference type="PROSITE" id="PS50893"/>
    </source>
</evidence>
<dbReference type="Pfam" id="PF12848">
    <property type="entry name" value="ABC_tran_Xtn"/>
    <property type="match status" value="1"/>
</dbReference>
<dbReference type="Proteomes" id="UP000537131">
    <property type="component" value="Unassembled WGS sequence"/>
</dbReference>
<dbReference type="SMART" id="SM00382">
    <property type="entry name" value="AAA"/>
    <property type="match status" value="2"/>
</dbReference>
<dbReference type="InterPro" id="IPR003593">
    <property type="entry name" value="AAA+_ATPase"/>
</dbReference>
<dbReference type="NCBIfam" id="NF000355">
    <property type="entry name" value="ribo_prot_ABC_F"/>
    <property type="match status" value="1"/>
</dbReference>
<dbReference type="EMBL" id="JABBNI010000014">
    <property type="protein sequence ID" value="NMM62560.1"/>
    <property type="molecule type" value="Genomic_DNA"/>
</dbReference>
<accession>A0A7Y0EHI9</accession>
<protein>
    <submittedName>
        <fullName evidence="4">ABC-F type ribosomal protection protein</fullName>
    </submittedName>
</protein>
<dbReference type="PROSITE" id="PS50893">
    <property type="entry name" value="ABC_TRANSPORTER_2"/>
    <property type="match status" value="2"/>
</dbReference>
<proteinExistence type="predicted"/>
<keyword evidence="5" id="KW-1185">Reference proteome</keyword>
<dbReference type="PROSITE" id="PS00211">
    <property type="entry name" value="ABC_TRANSPORTER_1"/>
    <property type="match status" value="1"/>
</dbReference>
<dbReference type="InterPro" id="IPR003439">
    <property type="entry name" value="ABC_transporter-like_ATP-bd"/>
</dbReference>
<dbReference type="GO" id="GO:0016887">
    <property type="term" value="F:ATP hydrolysis activity"/>
    <property type="evidence" value="ECO:0007669"/>
    <property type="project" value="InterPro"/>
</dbReference>
<evidence type="ECO:0000256" key="2">
    <source>
        <dbReference type="ARBA" id="ARBA00022840"/>
    </source>
</evidence>
<dbReference type="AlphaFoldDB" id="A0A7Y0EHI9"/>
<dbReference type="Gene3D" id="3.40.50.300">
    <property type="entry name" value="P-loop containing nucleotide triphosphate hydrolases"/>
    <property type="match status" value="2"/>
</dbReference>
<dbReference type="InterPro" id="IPR032781">
    <property type="entry name" value="ABC_tran_Xtn"/>
</dbReference>